<feature type="transmembrane region" description="Helical" evidence="1">
    <location>
        <begin position="364"/>
        <end position="384"/>
    </location>
</feature>
<keyword evidence="3" id="KW-1185">Reference proteome</keyword>
<comment type="caution">
    <text evidence="2">The sequence shown here is derived from an EMBL/GenBank/DDBJ whole genome shotgun (WGS) entry which is preliminary data.</text>
</comment>
<dbReference type="InParanoid" id="A0A4R6QR87"/>
<accession>A0A4R6QR87</accession>
<feature type="transmembrane region" description="Helical" evidence="1">
    <location>
        <begin position="145"/>
        <end position="166"/>
    </location>
</feature>
<keyword evidence="1" id="KW-0812">Transmembrane</keyword>
<dbReference type="AlphaFoldDB" id="A0A4R6QR87"/>
<evidence type="ECO:0000256" key="1">
    <source>
        <dbReference type="SAM" id="Phobius"/>
    </source>
</evidence>
<feature type="transmembrane region" description="Helical" evidence="1">
    <location>
        <begin position="311"/>
        <end position="334"/>
    </location>
</feature>
<keyword evidence="1" id="KW-0472">Membrane</keyword>
<keyword evidence="1" id="KW-1133">Transmembrane helix</keyword>
<feature type="transmembrane region" description="Helical" evidence="1">
    <location>
        <begin position="96"/>
        <end position="115"/>
    </location>
</feature>
<feature type="transmembrane region" description="Helical" evidence="1">
    <location>
        <begin position="27"/>
        <end position="46"/>
    </location>
</feature>
<feature type="transmembrane region" description="Helical" evidence="1">
    <location>
        <begin position="278"/>
        <end position="299"/>
    </location>
</feature>
<name>A0A4R6QR87_9BURK</name>
<gene>
    <name evidence="2" type="ORF">DES47_102745</name>
</gene>
<feature type="transmembrane region" description="Helical" evidence="1">
    <location>
        <begin position="442"/>
        <end position="461"/>
    </location>
</feature>
<feature type="transmembrane region" description="Helical" evidence="1">
    <location>
        <begin position="121"/>
        <end position="138"/>
    </location>
</feature>
<dbReference type="Proteomes" id="UP000295361">
    <property type="component" value="Unassembled WGS sequence"/>
</dbReference>
<evidence type="ECO:0000313" key="2">
    <source>
        <dbReference type="EMBL" id="TDP72999.1"/>
    </source>
</evidence>
<sequence length="481" mass="52361">MRALAALPQAQILLGPWWSAGTSWRRVWSLLLAAGWLVPVALLAYFKGSHVATQLGLLIAVVYLQLLGLALLINLVRQNHPHAARLVPGHLQHLRACAAVLMLVLAPACGLLAAAALGEPLAWALGAGVCLLLIGVSVRWPEIWWWLWIVPSTAWWWSDGMVWGLLGGAMRRWYVEQPLSLAACALLFLPWLLSRVVLSGGTAHRRAQARAAEWRRKIGSTRWSVAETPGAGGVGGAFNWLYGLWRGFLLARARPQPRSVLARAELALYGSSHWSAHLGGVLLVMALVVLLLVGVLIWTPVTWEHVVRRGGVGLTIGVMSACFSPLIGLPAALYQSRREQALLMLLPGMPRGSALNRALARRQMWHAVGALAVVLGLLQLLLGTAALENGALMVAVGLLLSVSLWADWSRRGLPRELWYVALVGGGMALAISLAVVLDALAWGRWLALPLALPVWLGLLRWRWLRLQTWPQALPAGRNIGR</sequence>
<feature type="transmembrane region" description="Helical" evidence="1">
    <location>
        <begin position="52"/>
        <end position="76"/>
    </location>
</feature>
<feature type="transmembrane region" description="Helical" evidence="1">
    <location>
        <begin position="417"/>
        <end position="436"/>
    </location>
</feature>
<dbReference type="RefSeq" id="WP_133700416.1">
    <property type="nucleotide sequence ID" value="NZ_SNXS01000002.1"/>
</dbReference>
<dbReference type="OrthoDB" id="8887481at2"/>
<organism evidence="2 3">
    <name type="scientific">Roseateles toxinivorans</name>
    <dbReference type="NCBI Taxonomy" id="270368"/>
    <lineage>
        <taxon>Bacteria</taxon>
        <taxon>Pseudomonadati</taxon>
        <taxon>Pseudomonadota</taxon>
        <taxon>Betaproteobacteria</taxon>
        <taxon>Burkholderiales</taxon>
        <taxon>Sphaerotilaceae</taxon>
        <taxon>Roseateles</taxon>
    </lineage>
</organism>
<feature type="transmembrane region" description="Helical" evidence="1">
    <location>
        <begin position="178"/>
        <end position="198"/>
    </location>
</feature>
<feature type="transmembrane region" description="Helical" evidence="1">
    <location>
        <begin position="390"/>
        <end position="408"/>
    </location>
</feature>
<proteinExistence type="predicted"/>
<reference evidence="2 3" key="1">
    <citation type="submission" date="2019-03" db="EMBL/GenBank/DDBJ databases">
        <title>Genomic Encyclopedia of Type Strains, Phase IV (KMG-IV): sequencing the most valuable type-strain genomes for metagenomic binning, comparative biology and taxonomic classification.</title>
        <authorList>
            <person name="Goeker M."/>
        </authorList>
    </citation>
    <scope>NUCLEOTIDE SEQUENCE [LARGE SCALE GENOMIC DNA]</scope>
    <source>
        <strain evidence="2 3">DSM 16998</strain>
    </source>
</reference>
<evidence type="ECO:0000313" key="3">
    <source>
        <dbReference type="Proteomes" id="UP000295361"/>
    </source>
</evidence>
<dbReference type="EMBL" id="SNXS01000002">
    <property type="protein sequence ID" value="TDP72999.1"/>
    <property type="molecule type" value="Genomic_DNA"/>
</dbReference>
<protein>
    <submittedName>
        <fullName evidence="2">Uncharacterized protein</fullName>
    </submittedName>
</protein>